<dbReference type="InterPro" id="IPR000073">
    <property type="entry name" value="AB_hydrolase_1"/>
</dbReference>
<dbReference type="Gene3D" id="3.40.50.1820">
    <property type="entry name" value="alpha/beta hydrolase"/>
    <property type="match status" value="1"/>
</dbReference>
<proteinExistence type="predicted"/>
<protein>
    <submittedName>
        <fullName evidence="2">Unannotated protein</fullName>
    </submittedName>
</protein>
<organism evidence="2">
    <name type="scientific">freshwater metagenome</name>
    <dbReference type="NCBI Taxonomy" id="449393"/>
    <lineage>
        <taxon>unclassified sequences</taxon>
        <taxon>metagenomes</taxon>
        <taxon>ecological metagenomes</taxon>
    </lineage>
</organism>
<reference evidence="2" key="1">
    <citation type="submission" date="2020-05" db="EMBL/GenBank/DDBJ databases">
        <authorList>
            <person name="Chiriac C."/>
            <person name="Salcher M."/>
            <person name="Ghai R."/>
            <person name="Kavagutti S V."/>
        </authorList>
    </citation>
    <scope>NUCLEOTIDE SEQUENCE</scope>
</reference>
<evidence type="ECO:0000259" key="1">
    <source>
        <dbReference type="Pfam" id="PF12697"/>
    </source>
</evidence>
<dbReference type="AlphaFoldDB" id="A0A6J7ELQ6"/>
<dbReference type="Pfam" id="PF12697">
    <property type="entry name" value="Abhydrolase_6"/>
    <property type="match status" value="1"/>
</dbReference>
<dbReference type="InterPro" id="IPR029058">
    <property type="entry name" value="AB_hydrolase_fold"/>
</dbReference>
<accession>A0A6J7ELQ6</accession>
<dbReference type="SUPFAM" id="SSF53474">
    <property type="entry name" value="alpha/beta-Hydrolases"/>
    <property type="match status" value="1"/>
</dbReference>
<name>A0A6J7ELQ6_9ZZZZ</name>
<evidence type="ECO:0000313" key="2">
    <source>
        <dbReference type="EMBL" id="CAB4882164.1"/>
    </source>
</evidence>
<gene>
    <name evidence="2" type="ORF">UFOPK3376_01644</name>
</gene>
<sequence length="247" mass="26551">MPAVFVHGNPETPAIWGPLLSALDRSDVITPQLPGFGVAAPDGWGATKEDYVGWLIGELEAIGEPVDLVGHDWGGGFTARLACLRPDLLRSWVCDVTGLIHPDYVWHDFAQIWQTPGAGEQFFADTSAIAIPDRVNMYVSMGMTPDVAADVVAAGNDEMNRCVLALYRSAAQPAMAAWGNDAEAAAARPGLVLINTEDHFVGDTNLGVEMGQRMGATIEVQQGLGHWWMLQDPARGAAVLQQFWATL</sequence>
<dbReference type="EMBL" id="CAFBLP010000039">
    <property type="protein sequence ID" value="CAB4882164.1"/>
    <property type="molecule type" value="Genomic_DNA"/>
</dbReference>
<feature type="domain" description="AB hydrolase-1" evidence="1">
    <location>
        <begin position="4"/>
        <end position="237"/>
    </location>
</feature>